<protein>
    <submittedName>
        <fullName evidence="6">CPT2-like protein</fullName>
    </submittedName>
</protein>
<evidence type="ECO:0000256" key="2">
    <source>
        <dbReference type="ARBA" id="ARBA00022679"/>
    </source>
</evidence>
<evidence type="ECO:0000259" key="5">
    <source>
        <dbReference type="Pfam" id="PF00755"/>
    </source>
</evidence>
<comment type="similarity">
    <text evidence="1 4">Belongs to the carnitine/choline acetyltransferase family.</text>
</comment>
<dbReference type="Gene3D" id="3.30.559.10">
    <property type="entry name" value="Chloramphenicol acetyltransferase-like domain"/>
    <property type="match status" value="1"/>
</dbReference>
<dbReference type="InterPro" id="IPR042231">
    <property type="entry name" value="Cho/carn_acyl_trans_2"/>
</dbReference>
<sequence>MLRFRAVSRINTNDKLFNNGHRYKQIFGCRGIQVSQALYSTSVGNDFIHESIVPSDHFQKSLPHLPIPKIENTLTRYLNSQSTLLGEEQFNYTKKSLHDDLVARDKLNKQTSYVTEPWFDMYLRDRKPVSLTHNPFITFTDDPNPKYMDQLLRATNMVMSSLRRLPKSVSFYGAYWYKAFPLDMSQYANLFNSTRIPRHNKDELVVDETAKHLLVMRKGHMYLFDAIDRDGNIVSPDVVMAHIKYILDDPRPQNDNAIGVLTTLNRDKWATVRTQLCNAGEMNESAFFSKGVYNDGYMKLVDSALFVLVLDDDAPADPNAITRNFLHGDGTNRWFDKSFSLIITKDAKTAVNFEHSWGDGVAVLRYFNEVWKETTTKPFVHPDTVPANVHSDRIVQKLERCASLDVDHLEYYKFNKQYLKDKKLSPDSVLQFAIQLAYYKQFGKTVPTYESCSTAAFKKGRTETIRSATKETKRACAMVESGEIMHSVQDLTLALQECSTIHSKLTKEAAMGQGWDRHLFAMKYYAEQAGTPLPELYKDPAYNYINQITLSTSTLTSPAVVIGGFGAVTPNGYGVGYAVENERIGFNVTNYPPETNVHEFVNCLRESLDDLFIYMFNRRIRPFIKYLLSKDDACKME</sequence>
<dbReference type="PROSITE" id="PS00440">
    <property type="entry name" value="ACYLTRANSF_C_2"/>
    <property type="match status" value="1"/>
</dbReference>
<keyword evidence="2 4" id="KW-0808">Transferase</keyword>
<dbReference type="InterPro" id="IPR039551">
    <property type="entry name" value="Cho/carn_acyl_trans"/>
</dbReference>
<dbReference type="Proteomes" id="UP001164746">
    <property type="component" value="Chromosome 14"/>
</dbReference>
<dbReference type="InterPro" id="IPR000542">
    <property type="entry name" value="Carn_acyl_trans"/>
</dbReference>
<evidence type="ECO:0000256" key="4">
    <source>
        <dbReference type="RuleBase" id="RU003801"/>
    </source>
</evidence>
<dbReference type="PANTHER" id="PTHR22589">
    <property type="entry name" value="CARNITINE O-ACYLTRANSFERASE"/>
    <property type="match status" value="1"/>
</dbReference>
<gene>
    <name evidence="6" type="ORF">MAR_010824</name>
</gene>
<dbReference type="PROSITE" id="PS00439">
    <property type="entry name" value="ACYLTRANSF_C_1"/>
    <property type="match status" value="1"/>
</dbReference>
<dbReference type="Pfam" id="PF00755">
    <property type="entry name" value="Carn_acyltransf"/>
    <property type="match status" value="1"/>
</dbReference>
<reference evidence="6" key="1">
    <citation type="submission" date="2022-11" db="EMBL/GenBank/DDBJ databases">
        <title>Centuries of genome instability and evolution in soft-shell clam transmissible cancer (bioRxiv).</title>
        <authorList>
            <person name="Hart S.F.M."/>
            <person name="Yonemitsu M.A."/>
            <person name="Giersch R.M."/>
            <person name="Beal B.F."/>
            <person name="Arriagada G."/>
            <person name="Davis B.W."/>
            <person name="Ostrander E.A."/>
            <person name="Goff S.P."/>
            <person name="Metzger M.J."/>
        </authorList>
    </citation>
    <scope>NUCLEOTIDE SEQUENCE</scope>
    <source>
        <strain evidence="6">MELC-2E11</strain>
        <tissue evidence="6">Siphon/mantle</tissue>
    </source>
</reference>
<organism evidence="6 7">
    <name type="scientific">Mya arenaria</name>
    <name type="common">Soft-shell clam</name>
    <dbReference type="NCBI Taxonomy" id="6604"/>
    <lineage>
        <taxon>Eukaryota</taxon>
        <taxon>Metazoa</taxon>
        <taxon>Spiralia</taxon>
        <taxon>Lophotrochozoa</taxon>
        <taxon>Mollusca</taxon>
        <taxon>Bivalvia</taxon>
        <taxon>Autobranchia</taxon>
        <taxon>Heteroconchia</taxon>
        <taxon>Euheterodonta</taxon>
        <taxon>Imparidentia</taxon>
        <taxon>Neoheterodontei</taxon>
        <taxon>Myida</taxon>
        <taxon>Myoidea</taxon>
        <taxon>Myidae</taxon>
        <taxon>Mya</taxon>
    </lineage>
</organism>
<name>A0ABY7FSB3_MYAAR</name>
<keyword evidence="3 4" id="KW-0012">Acyltransferase</keyword>
<dbReference type="SUPFAM" id="SSF52777">
    <property type="entry name" value="CoA-dependent acyltransferases"/>
    <property type="match status" value="2"/>
</dbReference>
<keyword evidence="7" id="KW-1185">Reference proteome</keyword>
<feature type="non-terminal residue" evidence="6">
    <location>
        <position position="1"/>
    </location>
</feature>
<feature type="domain" description="Choline/carnitine acyltransferase" evidence="5">
    <location>
        <begin position="65"/>
        <end position="606"/>
    </location>
</feature>
<evidence type="ECO:0000256" key="1">
    <source>
        <dbReference type="ARBA" id="ARBA00005232"/>
    </source>
</evidence>
<evidence type="ECO:0000256" key="3">
    <source>
        <dbReference type="ARBA" id="ARBA00023315"/>
    </source>
</evidence>
<dbReference type="PANTHER" id="PTHR22589:SF16">
    <property type="entry name" value="CARNITINE O-PALMITOYLTRANSFERASE 2, MITOCHONDRIAL"/>
    <property type="match status" value="1"/>
</dbReference>
<dbReference type="Gene3D" id="3.30.559.70">
    <property type="entry name" value="Choline/Carnitine o-acyltransferase, domain 2"/>
    <property type="match status" value="1"/>
</dbReference>
<evidence type="ECO:0000313" key="6">
    <source>
        <dbReference type="EMBL" id="WAR25120.1"/>
    </source>
</evidence>
<dbReference type="EMBL" id="CP111025">
    <property type="protein sequence ID" value="WAR25120.1"/>
    <property type="molecule type" value="Genomic_DNA"/>
</dbReference>
<accession>A0ABY7FSB3</accession>
<evidence type="ECO:0000313" key="7">
    <source>
        <dbReference type="Proteomes" id="UP001164746"/>
    </source>
</evidence>
<dbReference type="InterPro" id="IPR023213">
    <property type="entry name" value="CAT-like_dom_sf"/>
</dbReference>
<proteinExistence type="inferred from homology"/>